<evidence type="ECO:0000313" key="2">
    <source>
        <dbReference type="EMBL" id="OEU99186.1"/>
    </source>
</evidence>
<feature type="region of interest" description="Disordered" evidence="1">
    <location>
        <begin position="28"/>
        <end position="82"/>
    </location>
</feature>
<gene>
    <name evidence="2" type="ORF">AN217_16755</name>
</gene>
<dbReference type="Proteomes" id="UP000175829">
    <property type="component" value="Unassembled WGS sequence"/>
</dbReference>
<dbReference type="AlphaFoldDB" id="A0A1E7K5S3"/>
<feature type="compositionally biased region" description="Basic and acidic residues" evidence="1">
    <location>
        <begin position="32"/>
        <end position="41"/>
    </location>
</feature>
<organism evidence="2 3">
    <name type="scientific">Streptomyces qinglanensis</name>
    <dbReference type="NCBI Taxonomy" id="943816"/>
    <lineage>
        <taxon>Bacteria</taxon>
        <taxon>Bacillati</taxon>
        <taxon>Actinomycetota</taxon>
        <taxon>Actinomycetes</taxon>
        <taxon>Kitasatosporales</taxon>
        <taxon>Streptomycetaceae</taxon>
        <taxon>Streptomyces</taxon>
    </lineage>
</organism>
<proteinExistence type="predicted"/>
<accession>A0A1E7K5S3</accession>
<protein>
    <submittedName>
        <fullName evidence="2">Uncharacterized protein</fullName>
    </submittedName>
</protein>
<reference evidence="2 3" key="1">
    <citation type="journal article" date="2016" name="Front. Microbiol.">
        <title>Comparative Genomics Analysis of Streptomyces Species Reveals Their Adaptation to the Marine Environment and Their Diversity at the Genomic Level.</title>
        <authorList>
            <person name="Tian X."/>
            <person name="Zhang Z."/>
            <person name="Yang T."/>
            <person name="Chen M."/>
            <person name="Li J."/>
            <person name="Chen F."/>
            <person name="Yang J."/>
            <person name="Li W."/>
            <person name="Zhang B."/>
            <person name="Zhang Z."/>
            <person name="Wu J."/>
            <person name="Zhang C."/>
            <person name="Long L."/>
            <person name="Xiao J."/>
        </authorList>
    </citation>
    <scope>NUCLEOTIDE SEQUENCE [LARGE SCALE GENOMIC DNA]</scope>
    <source>
        <strain evidence="2 3">SCSIO M10379</strain>
    </source>
</reference>
<comment type="caution">
    <text evidence="2">The sequence shown here is derived from an EMBL/GenBank/DDBJ whole genome shotgun (WGS) entry which is preliminary data.</text>
</comment>
<dbReference type="PATRIC" id="fig|943816.4.peg.2824"/>
<name>A0A1E7K5S3_9ACTN</name>
<evidence type="ECO:0000313" key="3">
    <source>
        <dbReference type="Proteomes" id="UP000175829"/>
    </source>
</evidence>
<evidence type="ECO:0000256" key="1">
    <source>
        <dbReference type="SAM" id="MobiDB-lite"/>
    </source>
</evidence>
<sequence>MHQPDGAGSGVGPARYGSEGSAVVLGPAARAAEADGPDRAGARRWAVRTGSGCRRAERHGAGPGGPADRQVPVAGRPSAVGG</sequence>
<dbReference type="EMBL" id="LJGV01000022">
    <property type="protein sequence ID" value="OEU99186.1"/>
    <property type="molecule type" value="Genomic_DNA"/>
</dbReference>